<reference evidence="1 2" key="1">
    <citation type="submission" date="2008-10" db="EMBL/GenBank/DDBJ databases">
        <title>Genome sequence of Bacillus cereus AH187.</title>
        <authorList>
            <person name="Dodson R.J."/>
            <person name="Durkin A.S."/>
            <person name="Rosovitz M.J."/>
            <person name="Rasko D.A."/>
            <person name="Kolsto A.B."/>
            <person name="Okstad O.A."/>
            <person name="Ravel J."/>
            <person name="Sutton G."/>
        </authorList>
    </citation>
    <scope>NUCLEOTIDE SEQUENCE [LARGE SCALE GENOMIC DNA]</scope>
    <source>
        <strain evidence="1 2">AH187</strain>
    </source>
</reference>
<dbReference type="Proteomes" id="UP000002214">
    <property type="component" value="Chromosome"/>
</dbReference>
<dbReference type="KEGG" id="bcr:BCAH187_A3379"/>
<gene>
    <name evidence="1" type="ordered locus">BCAH187_A3379</name>
</gene>
<evidence type="ECO:0000313" key="1">
    <source>
        <dbReference type="EMBL" id="ACJ80782.1"/>
    </source>
</evidence>
<dbReference type="HOGENOM" id="CLU_3229942_0_0_9"/>
<accession>B7HY14</accession>
<protein>
    <submittedName>
        <fullName evidence="1">Uncharacterized protein</fullName>
    </submittedName>
</protein>
<dbReference type="EMBL" id="CP001177">
    <property type="protein sequence ID" value="ACJ80782.1"/>
    <property type="molecule type" value="Genomic_DNA"/>
</dbReference>
<proteinExistence type="predicted"/>
<sequence length="43" mass="5139">MINCKKITKSDEREEYIFETFQRADMWWKSVRDEYGMGSGASN</sequence>
<evidence type="ECO:0000313" key="2">
    <source>
        <dbReference type="Proteomes" id="UP000002214"/>
    </source>
</evidence>
<name>B7HY14_BACC7</name>
<organism evidence="1 2">
    <name type="scientific">Bacillus cereus (strain AH187)</name>
    <dbReference type="NCBI Taxonomy" id="405534"/>
    <lineage>
        <taxon>Bacteria</taxon>
        <taxon>Bacillati</taxon>
        <taxon>Bacillota</taxon>
        <taxon>Bacilli</taxon>
        <taxon>Bacillales</taxon>
        <taxon>Bacillaceae</taxon>
        <taxon>Bacillus</taxon>
        <taxon>Bacillus cereus group</taxon>
    </lineage>
</organism>
<dbReference type="AlphaFoldDB" id="B7HY14"/>